<keyword evidence="6" id="KW-1185">Reference proteome</keyword>
<comment type="cofactor">
    <cofactor evidence="4">
        <name>Zn(2+)</name>
        <dbReference type="ChEBI" id="CHEBI:29105"/>
    </cofactor>
    <text evidence="4">Binds 2 Zn(2+) ions per subunit.</text>
</comment>
<accession>A0A1I7WBV5</accession>
<keyword evidence="2" id="KW-0378">Hydrolase</keyword>
<dbReference type="InterPro" id="IPR011160">
    <property type="entry name" value="Sphingomy_PDE"/>
</dbReference>
<keyword evidence="4" id="KW-0479">Metal-binding</keyword>
<dbReference type="PANTHER" id="PTHR10340:SF34">
    <property type="entry name" value="SPHINGOMYELIN PHOSPHODIESTERASE"/>
    <property type="match status" value="1"/>
</dbReference>
<comment type="similarity">
    <text evidence="1">Belongs to the acid sphingomyelinase family.</text>
</comment>
<dbReference type="GO" id="GO:0006685">
    <property type="term" value="P:sphingomyelin catabolic process"/>
    <property type="evidence" value="ECO:0007669"/>
    <property type="project" value="InterPro"/>
</dbReference>
<feature type="binding site" evidence="4">
    <location>
        <position position="130"/>
    </location>
    <ligand>
        <name>Zn(2+)</name>
        <dbReference type="ChEBI" id="CHEBI:29105"/>
        <label>1</label>
    </ligand>
</feature>
<feature type="binding site" evidence="4">
    <location>
        <position position="361"/>
    </location>
    <ligand>
        <name>Zn(2+)</name>
        <dbReference type="ChEBI" id="CHEBI:29105"/>
        <label>2</label>
    </ligand>
</feature>
<dbReference type="WBParaSite" id="Hba_02194">
    <property type="protein sequence ID" value="Hba_02194"/>
    <property type="gene ID" value="Hba_02194"/>
</dbReference>
<feature type="binding site" evidence="4">
    <location>
        <position position="363"/>
    </location>
    <ligand>
        <name>Zn(2+)</name>
        <dbReference type="ChEBI" id="CHEBI:29105"/>
        <label>1</label>
    </ligand>
</feature>
<keyword evidence="5" id="KW-1015">Disulfide bond</keyword>
<keyword evidence="3" id="KW-0325">Glycoprotein</keyword>
<dbReference type="Proteomes" id="UP000095283">
    <property type="component" value="Unplaced"/>
</dbReference>
<dbReference type="AlphaFoldDB" id="A0A1I7WBV5"/>
<feature type="disulfide bond" evidence="5">
    <location>
        <begin position="287"/>
        <end position="335"/>
    </location>
</feature>
<feature type="disulfide bond" evidence="5">
    <location>
        <begin position="145"/>
        <end position="150"/>
    </location>
</feature>
<dbReference type="GO" id="GO:0061750">
    <property type="term" value="F:acid sphingomyelin phosphodiesterase activity"/>
    <property type="evidence" value="ECO:0007669"/>
    <property type="project" value="TreeGrafter"/>
</dbReference>
<dbReference type="GO" id="GO:0005615">
    <property type="term" value="C:extracellular space"/>
    <property type="evidence" value="ECO:0007669"/>
    <property type="project" value="TreeGrafter"/>
</dbReference>
<feature type="binding site" evidence="4">
    <location>
        <position position="132"/>
    </location>
    <ligand>
        <name>Zn(2+)</name>
        <dbReference type="ChEBI" id="CHEBI:29105"/>
        <label>1</label>
    </ligand>
</feature>
<dbReference type="SUPFAM" id="SSF56300">
    <property type="entry name" value="Metallo-dependent phosphatases"/>
    <property type="match status" value="1"/>
</dbReference>
<evidence type="ECO:0000313" key="7">
    <source>
        <dbReference type="WBParaSite" id="Hba_02194"/>
    </source>
</evidence>
<evidence type="ECO:0000256" key="2">
    <source>
        <dbReference type="ARBA" id="ARBA00022801"/>
    </source>
</evidence>
<dbReference type="PIRSF" id="PIRSF000948">
    <property type="entry name" value="Sphingomy_PDE"/>
    <property type="match status" value="1"/>
</dbReference>
<reference evidence="7" key="1">
    <citation type="submission" date="2016-11" db="UniProtKB">
        <authorList>
            <consortium name="WormBaseParasite"/>
        </authorList>
    </citation>
    <scope>IDENTIFICATION</scope>
</reference>
<dbReference type="GO" id="GO:0005764">
    <property type="term" value="C:lysosome"/>
    <property type="evidence" value="ECO:0007669"/>
    <property type="project" value="TreeGrafter"/>
</dbReference>
<evidence type="ECO:0000256" key="5">
    <source>
        <dbReference type="PIRSR" id="PIRSR000948-2"/>
    </source>
</evidence>
<dbReference type="InterPro" id="IPR041805">
    <property type="entry name" value="ASMase/PPN1_MPP"/>
</dbReference>
<feature type="disulfide bond" evidence="5">
    <location>
        <begin position="151"/>
        <end position="171"/>
    </location>
</feature>
<dbReference type="GO" id="GO:0016020">
    <property type="term" value="C:membrane"/>
    <property type="evidence" value="ECO:0007669"/>
    <property type="project" value="GOC"/>
</dbReference>
<keyword evidence="4" id="KW-0862">Zinc</keyword>
<sequence>MYIKINSISNISNSLCKPWIFRLVLKWNKSESALLEFASLICKFIANQSWTVCNGLSRQFREEIFYVFRHLESYSSSMICGLLLEECADAEASSVSNWNVVLPPKPKRRRMKKIKETMFNRPLHVLQLTDIHLDFQYSPDSEADCALPVCCHESVADPKQAAGFWGTVGNCDIPYHTVENMLQHINVTHEVKTISSFLRKLSYIIQANFLSFLNLKNYCQHRLHFYFSFAPHFVDERFWPTWLYQELLEMSQPWLEANTSETILFRGSYSTRVMAGLRLISLNTGFCETTNFFLYLNQSDPDGTMSWLVKELYKAESAGEYVQILAHIPPGDDECLEGWARNYYRVVQRFSSTIVGQFFGHVHLDFFTIYYSNMHDTSSKPVGEVIDFENYFVAEYAIPDLSPSSWNRLVDRILQDEHIQNVFVRSVKINLNEISGTAALCNLAFLMALLRLSFRKEYITTIGLAFADFTEGFATAFGGIYRLPLMLNNRGCHLYTLLHVDKVLTGLCQKICGNSRFFKYSVQAMIISNLNS</sequence>
<proteinExistence type="inferred from homology"/>
<organism evidence="6 7">
    <name type="scientific">Heterorhabditis bacteriophora</name>
    <name type="common">Entomopathogenic nematode worm</name>
    <dbReference type="NCBI Taxonomy" id="37862"/>
    <lineage>
        <taxon>Eukaryota</taxon>
        <taxon>Metazoa</taxon>
        <taxon>Ecdysozoa</taxon>
        <taxon>Nematoda</taxon>
        <taxon>Chromadorea</taxon>
        <taxon>Rhabditida</taxon>
        <taxon>Rhabditina</taxon>
        <taxon>Rhabditomorpha</taxon>
        <taxon>Strongyloidea</taxon>
        <taxon>Heterorhabditidae</taxon>
        <taxon>Heterorhabditis</taxon>
    </lineage>
</organism>
<feature type="disulfide bond" evidence="5">
    <location>
        <begin position="42"/>
        <end position="53"/>
    </location>
</feature>
<dbReference type="GO" id="GO:0046513">
    <property type="term" value="P:ceramide biosynthetic process"/>
    <property type="evidence" value="ECO:0007669"/>
    <property type="project" value="TreeGrafter"/>
</dbReference>
<dbReference type="CDD" id="cd00842">
    <property type="entry name" value="MPP_ASMase"/>
    <property type="match status" value="1"/>
</dbReference>
<evidence type="ECO:0000256" key="4">
    <source>
        <dbReference type="PIRSR" id="PIRSR000948-1"/>
    </source>
</evidence>
<evidence type="ECO:0000313" key="6">
    <source>
        <dbReference type="Proteomes" id="UP000095283"/>
    </source>
</evidence>
<dbReference type="InterPro" id="IPR029052">
    <property type="entry name" value="Metallo-depent_PP-like"/>
</dbReference>
<evidence type="ECO:0000256" key="1">
    <source>
        <dbReference type="ARBA" id="ARBA00008234"/>
    </source>
</evidence>
<protein>
    <submittedName>
        <fullName evidence="7">Metallophos domain-containing protein</fullName>
    </submittedName>
</protein>
<dbReference type="GO" id="GO:0046872">
    <property type="term" value="F:metal ion binding"/>
    <property type="evidence" value="ECO:0007669"/>
    <property type="project" value="UniProtKB-KW"/>
</dbReference>
<evidence type="ECO:0000256" key="3">
    <source>
        <dbReference type="ARBA" id="ARBA00023180"/>
    </source>
</evidence>
<dbReference type="PANTHER" id="PTHR10340">
    <property type="entry name" value="SPHINGOMYELIN PHOSPHODIESTERASE"/>
    <property type="match status" value="1"/>
</dbReference>
<name>A0A1I7WBV5_HETBA</name>
<feature type="binding site" evidence="4">
    <location>
        <position position="327"/>
    </location>
    <ligand>
        <name>Zn(2+)</name>
        <dbReference type="ChEBI" id="CHEBI:29105"/>
        <label>2</label>
    </ligand>
</feature>